<accession>A0A926JD11</accession>
<dbReference type="RefSeq" id="WP_166331162.1">
    <property type="nucleotide sequence ID" value="NZ_JACOQL010000003.1"/>
</dbReference>
<organism evidence="1 2">
    <name type="scientific">Paracoccus amoyensis</name>
    <dbReference type="NCBI Taxonomy" id="2760093"/>
    <lineage>
        <taxon>Bacteria</taxon>
        <taxon>Pseudomonadati</taxon>
        <taxon>Pseudomonadota</taxon>
        <taxon>Alphaproteobacteria</taxon>
        <taxon>Rhodobacterales</taxon>
        <taxon>Paracoccaceae</taxon>
        <taxon>Paracoccus</taxon>
    </lineage>
</organism>
<evidence type="ECO:0000313" key="1">
    <source>
        <dbReference type="EMBL" id="MBC9247495.1"/>
    </source>
</evidence>
<gene>
    <name evidence="1" type="ORF">H4P12_12420</name>
</gene>
<dbReference type="AlphaFoldDB" id="A0A926JD11"/>
<reference evidence="1" key="1">
    <citation type="submission" date="2020-08" db="EMBL/GenBank/DDBJ databases">
        <title>Paracoccus amoyensis sp. nov., isolated from the surface seawater at coast of Xiamen, Fujian.</title>
        <authorList>
            <person name="Lyu L."/>
        </authorList>
    </citation>
    <scope>NUCLEOTIDE SEQUENCE</scope>
    <source>
        <strain evidence="1">11-3</strain>
    </source>
</reference>
<sequence length="144" mass="16109">MTTSIDDANDVKDFLRQRAQETWDERQIPYYLSLVAIDLKQKGVDYRTFTGPLRLAQWLTREDIPDTKLVAHPTVKAKVGLIPAGVDFDFSSEPAADQIHSRSRPSDRRGQELIKFVDSLAAMPETASAELSVPAKVLIALLRS</sequence>
<evidence type="ECO:0000313" key="2">
    <source>
        <dbReference type="Proteomes" id="UP000608594"/>
    </source>
</evidence>
<comment type="caution">
    <text evidence="1">The sequence shown here is derived from an EMBL/GenBank/DDBJ whole genome shotgun (WGS) entry which is preliminary data.</text>
</comment>
<keyword evidence="2" id="KW-1185">Reference proteome</keyword>
<dbReference type="Proteomes" id="UP000608594">
    <property type="component" value="Unassembled WGS sequence"/>
</dbReference>
<proteinExistence type="predicted"/>
<name>A0A926JD11_9RHOB</name>
<dbReference type="EMBL" id="JACOQL010000003">
    <property type="protein sequence ID" value="MBC9247495.1"/>
    <property type="molecule type" value="Genomic_DNA"/>
</dbReference>
<protein>
    <submittedName>
        <fullName evidence="1">Uncharacterized protein</fullName>
    </submittedName>
</protein>